<organism evidence="2 3">
    <name type="scientific">Frankliniella fusca</name>
    <dbReference type="NCBI Taxonomy" id="407009"/>
    <lineage>
        <taxon>Eukaryota</taxon>
        <taxon>Metazoa</taxon>
        <taxon>Ecdysozoa</taxon>
        <taxon>Arthropoda</taxon>
        <taxon>Hexapoda</taxon>
        <taxon>Insecta</taxon>
        <taxon>Pterygota</taxon>
        <taxon>Neoptera</taxon>
        <taxon>Paraneoptera</taxon>
        <taxon>Thysanoptera</taxon>
        <taxon>Terebrantia</taxon>
        <taxon>Thripoidea</taxon>
        <taxon>Thripidae</taxon>
        <taxon>Frankliniella</taxon>
    </lineage>
</organism>
<protein>
    <submittedName>
        <fullName evidence="2">FAST kinase domain-containing protein 4</fullName>
    </submittedName>
</protein>
<proteinExistence type="predicted"/>
<dbReference type="EMBL" id="JAHWGI010001262">
    <property type="protein sequence ID" value="KAK3926509.1"/>
    <property type="molecule type" value="Genomic_DNA"/>
</dbReference>
<comment type="caution">
    <text evidence="2">The sequence shown here is derived from an EMBL/GenBank/DDBJ whole genome shotgun (WGS) entry which is preliminary data.</text>
</comment>
<accession>A0AAE1LPU7</accession>
<evidence type="ECO:0000256" key="1">
    <source>
        <dbReference type="SAM" id="MobiDB-lite"/>
    </source>
</evidence>
<evidence type="ECO:0000313" key="2">
    <source>
        <dbReference type="EMBL" id="KAK3926509.1"/>
    </source>
</evidence>
<name>A0AAE1LPU7_9NEOP</name>
<keyword evidence="2" id="KW-0418">Kinase</keyword>
<evidence type="ECO:0000313" key="3">
    <source>
        <dbReference type="Proteomes" id="UP001219518"/>
    </source>
</evidence>
<gene>
    <name evidence="2" type="ORF">KUF71_014726</name>
</gene>
<feature type="region of interest" description="Disordered" evidence="1">
    <location>
        <begin position="34"/>
        <end position="87"/>
    </location>
</feature>
<dbReference type="AlphaFoldDB" id="A0AAE1LPU7"/>
<dbReference type="Proteomes" id="UP001219518">
    <property type="component" value="Unassembled WGS sequence"/>
</dbReference>
<dbReference type="InterPro" id="IPR016024">
    <property type="entry name" value="ARM-type_fold"/>
</dbReference>
<reference evidence="2" key="2">
    <citation type="journal article" date="2023" name="BMC Genomics">
        <title>Pest status, molecular evolution, and epigenetic factors derived from the genome assembly of Frankliniella fusca, a thysanopteran phytovirus vector.</title>
        <authorList>
            <person name="Catto M.A."/>
            <person name="Labadie P.E."/>
            <person name="Jacobson A.L."/>
            <person name="Kennedy G.G."/>
            <person name="Srinivasan R."/>
            <person name="Hunt B.G."/>
        </authorList>
    </citation>
    <scope>NUCLEOTIDE SEQUENCE</scope>
    <source>
        <strain evidence="2">PL_HMW_Pooled</strain>
    </source>
</reference>
<reference evidence="2" key="1">
    <citation type="submission" date="2021-07" db="EMBL/GenBank/DDBJ databases">
        <authorList>
            <person name="Catto M.A."/>
            <person name="Jacobson A."/>
            <person name="Kennedy G."/>
            <person name="Labadie P."/>
            <person name="Hunt B.G."/>
            <person name="Srinivasan R."/>
        </authorList>
    </citation>
    <scope>NUCLEOTIDE SEQUENCE</scope>
    <source>
        <strain evidence="2">PL_HMW_Pooled</strain>
        <tissue evidence="2">Head</tissue>
    </source>
</reference>
<feature type="compositionally biased region" description="Polar residues" evidence="1">
    <location>
        <begin position="34"/>
        <end position="49"/>
    </location>
</feature>
<keyword evidence="2" id="KW-0808">Transferase</keyword>
<keyword evidence="3" id="KW-1185">Reference proteome</keyword>
<dbReference type="GO" id="GO:0016301">
    <property type="term" value="F:kinase activity"/>
    <property type="evidence" value="ECO:0007669"/>
    <property type="project" value="UniProtKB-KW"/>
</dbReference>
<dbReference type="SUPFAM" id="SSF48371">
    <property type="entry name" value="ARM repeat"/>
    <property type="match status" value="1"/>
</dbReference>
<sequence>MIQQQSKLCLGAMKLVQWQSVVRSVMRTSWPNSVKSRTLAQPYSTSPTVAQERKSSPNATSKTEQKKENPPGVRKTQTKSIPSELPNTKEVEAMMKVKALSSAIDISSTFNPQQCVQALKNLVVAKTRPLPLIQTLTERISGSTQNLNIKELSDLLFALGKLRHIHADVLSSTCEALKTQLKGTTNAAVVGSSISSLRNLQWKDPDLLDEYSIWIQKNFVKFQNPSTFIYTLALQNHSPPNLEDLLKLIWKRMSTSSSTELVNLVWSINVLNCPHTAEETRRALNGFFNQRFLKTLSSGPESVPVWIKLWNLQAVAKSLWGHAELDIPAAVKNKISTTLVKSDKAAMISEVTQLLFKDLDSNLYSANVSSNMGFPIDFIFCINKDMTAVPLHLATPDCIRLAVMIHSFHECCQPSKEPNGYRVFEMRLLEEDFKVISVPYHILGGGYAQVHSFFESALSSVAQKNKLL</sequence>